<accession>A0A1J9RB50</accession>
<proteinExistence type="predicted"/>
<organism evidence="1 2">
    <name type="scientific">Blastomyces percursus</name>
    <dbReference type="NCBI Taxonomy" id="1658174"/>
    <lineage>
        <taxon>Eukaryota</taxon>
        <taxon>Fungi</taxon>
        <taxon>Dikarya</taxon>
        <taxon>Ascomycota</taxon>
        <taxon>Pezizomycotina</taxon>
        <taxon>Eurotiomycetes</taxon>
        <taxon>Eurotiomycetidae</taxon>
        <taxon>Onygenales</taxon>
        <taxon>Ajellomycetaceae</taxon>
        <taxon>Blastomyces</taxon>
    </lineage>
</organism>
<sequence length="92" mass="9744">MSASPRTQDAYTVASVCALPVEAAAVEMMLDNKHPELSKSDGDYNSYTLGNISGHNVILVCLPSGVYGTVSAALKRTRWTTEGSQTSSLYAS</sequence>
<dbReference type="InterPro" id="IPR035994">
    <property type="entry name" value="Nucleoside_phosphorylase_sf"/>
</dbReference>
<comment type="caution">
    <text evidence="1">The sequence shown here is derived from an EMBL/GenBank/DDBJ whole genome shotgun (WGS) entry which is preliminary data.</text>
</comment>
<dbReference type="EMBL" id="LGTZ01000415">
    <property type="protein sequence ID" value="OJD25204.1"/>
    <property type="molecule type" value="Genomic_DNA"/>
</dbReference>
<reference evidence="1 2" key="1">
    <citation type="submission" date="2015-08" db="EMBL/GenBank/DDBJ databases">
        <title>Emmonsia species relationships and genome sequence.</title>
        <authorList>
            <person name="Cuomo C.A."/>
            <person name="Schwartz I.S."/>
            <person name="Kenyon C."/>
            <person name="De Hoog G.S."/>
            <person name="Govender N.P."/>
            <person name="Botha A."/>
            <person name="Moreno L."/>
            <person name="De Vries M."/>
            <person name="Munoz J.F."/>
            <person name="Stielow J.B."/>
        </authorList>
    </citation>
    <scope>NUCLEOTIDE SEQUENCE [LARGE SCALE GENOMIC DNA]</scope>
    <source>
        <strain evidence="1 2">EI222</strain>
    </source>
</reference>
<name>A0A1J9RB50_9EURO</name>
<dbReference type="GO" id="GO:0003824">
    <property type="term" value="F:catalytic activity"/>
    <property type="evidence" value="ECO:0007669"/>
    <property type="project" value="InterPro"/>
</dbReference>
<evidence type="ECO:0000313" key="1">
    <source>
        <dbReference type="EMBL" id="OJD25204.1"/>
    </source>
</evidence>
<dbReference type="AlphaFoldDB" id="A0A1J9RB50"/>
<gene>
    <name evidence="1" type="ORF">ACJ73_03435</name>
</gene>
<keyword evidence="2" id="KW-1185">Reference proteome</keyword>
<dbReference type="Proteomes" id="UP000242791">
    <property type="component" value="Unassembled WGS sequence"/>
</dbReference>
<dbReference type="SUPFAM" id="SSF53167">
    <property type="entry name" value="Purine and uridine phosphorylases"/>
    <property type="match status" value="1"/>
</dbReference>
<evidence type="ECO:0000313" key="2">
    <source>
        <dbReference type="Proteomes" id="UP000242791"/>
    </source>
</evidence>
<dbReference type="STRING" id="1658174.A0A1J9RB50"/>
<dbReference type="Gene3D" id="3.40.50.1580">
    <property type="entry name" value="Nucleoside phosphorylase domain"/>
    <property type="match status" value="1"/>
</dbReference>
<dbReference type="PANTHER" id="PTHR46082">
    <property type="entry name" value="ATP/GTP-BINDING PROTEIN-RELATED"/>
    <property type="match status" value="1"/>
</dbReference>
<dbReference type="VEuPathDB" id="FungiDB:ACJ73_03435"/>
<dbReference type="PANTHER" id="PTHR46082:SF11">
    <property type="entry name" value="AAA+ ATPASE DOMAIN-CONTAINING PROTEIN-RELATED"/>
    <property type="match status" value="1"/>
</dbReference>
<dbReference type="GO" id="GO:0009116">
    <property type="term" value="P:nucleoside metabolic process"/>
    <property type="evidence" value="ECO:0007669"/>
    <property type="project" value="InterPro"/>
</dbReference>
<protein>
    <submittedName>
        <fullName evidence="1">Uncharacterized protein</fullName>
    </submittedName>
</protein>
<dbReference type="InterPro" id="IPR053137">
    <property type="entry name" value="NLR-like"/>
</dbReference>
<dbReference type="OrthoDB" id="1577640at2759"/>